<evidence type="ECO:0000256" key="3">
    <source>
        <dbReference type="ARBA" id="ARBA00022574"/>
    </source>
</evidence>
<feature type="domain" description="Groucho/TLE N-terminal Q-rich" evidence="10">
    <location>
        <begin position="26"/>
        <end position="139"/>
    </location>
</feature>
<dbReference type="Pfam" id="PF00400">
    <property type="entry name" value="WD40"/>
    <property type="match status" value="4"/>
</dbReference>
<feature type="compositionally biased region" description="Low complexity" evidence="8">
    <location>
        <begin position="222"/>
        <end position="231"/>
    </location>
</feature>
<feature type="repeat" description="WD" evidence="6">
    <location>
        <begin position="593"/>
        <end position="624"/>
    </location>
</feature>
<dbReference type="GO" id="GO:0005667">
    <property type="term" value="C:transcription regulator complex"/>
    <property type="evidence" value="ECO:0007669"/>
    <property type="project" value="TreeGrafter"/>
</dbReference>
<evidence type="ECO:0000256" key="4">
    <source>
        <dbReference type="ARBA" id="ARBA00022737"/>
    </source>
</evidence>
<proteinExistence type="inferred from homology"/>
<feature type="compositionally biased region" description="Acidic residues" evidence="8">
    <location>
        <begin position="239"/>
        <end position="249"/>
    </location>
</feature>
<keyword evidence="9" id="KW-0812">Transmembrane</keyword>
<dbReference type="InterPro" id="IPR009146">
    <property type="entry name" value="Groucho_enhance"/>
</dbReference>
<feature type="repeat" description="WD" evidence="6">
    <location>
        <begin position="469"/>
        <end position="510"/>
    </location>
</feature>
<dbReference type="Proteomes" id="UP000046392">
    <property type="component" value="Unplaced"/>
</dbReference>
<dbReference type="PROSITE" id="PS50082">
    <property type="entry name" value="WD_REPEATS_2"/>
    <property type="match status" value="3"/>
</dbReference>
<feature type="repeat" description="WD" evidence="6">
    <location>
        <begin position="511"/>
        <end position="552"/>
    </location>
</feature>
<evidence type="ECO:0000259" key="10">
    <source>
        <dbReference type="Pfam" id="PF03920"/>
    </source>
</evidence>
<protein>
    <submittedName>
        <fullName evidence="12">WD_REPEATS_REGION domain-containing protein</fullName>
    </submittedName>
</protein>
<dbReference type="GO" id="GO:0005634">
    <property type="term" value="C:nucleus"/>
    <property type="evidence" value="ECO:0007669"/>
    <property type="project" value="UniProtKB-SubCell"/>
</dbReference>
<dbReference type="CDD" id="cd00200">
    <property type="entry name" value="WD40"/>
    <property type="match status" value="1"/>
</dbReference>
<keyword evidence="7" id="KW-0175">Coiled coil</keyword>
<dbReference type="PANTHER" id="PTHR10814">
    <property type="entry name" value="TRANSDUCIN-LIKE ENHANCER PROTEIN"/>
    <property type="match status" value="1"/>
</dbReference>
<comment type="subcellular location">
    <subcellularLocation>
        <location evidence="1">Nucleus</location>
    </subcellularLocation>
</comment>
<keyword evidence="11" id="KW-1185">Reference proteome</keyword>
<keyword evidence="9" id="KW-1133">Transmembrane helix</keyword>
<dbReference type="Gene3D" id="2.130.10.10">
    <property type="entry name" value="YVTN repeat-like/Quinoprotein amine dehydrogenase"/>
    <property type="match status" value="1"/>
</dbReference>
<dbReference type="InterPro" id="IPR005617">
    <property type="entry name" value="Groucho/TLE_N"/>
</dbReference>
<dbReference type="SMART" id="SM00320">
    <property type="entry name" value="WD40"/>
    <property type="match status" value="6"/>
</dbReference>
<dbReference type="AlphaFoldDB" id="A0A0N5BAD4"/>
<feature type="region of interest" description="Disordered" evidence="8">
    <location>
        <begin position="200"/>
        <end position="282"/>
    </location>
</feature>
<dbReference type="SUPFAM" id="SSF50978">
    <property type="entry name" value="WD40 repeat-like"/>
    <property type="match status" value="1"/>
</dbReference>
<name>A0A0N5BAD4_STREA</name>
<reference evidence="12" key="1">
    <citation type="submission" date="2017-02" db="UniProtKB">
        <authorList>
            <consortium name="WormBaseParasite"/>
        </authorList>
    </citation>
    <scope>IDENTIFICATION</scope>
</reference>
<dbReference type="Pfam" id="PF03920">
    <property type="entry name" value="TLE_N"/>
    <property type="match status" value="1"/>
</dbReference>
<keyword evidence="3 6" id="KW-0853">WD repeat</keyword>
<dbReference type="InterPro" id="IPR019775">
    <property type="entry name" value="WD40_repeat_CS"/>
</dbReference>
<sequence>MFPGRHPVSNGNMPPNNFQVPNPGGFKSSIPEYLDRIKEEFNQMNNQLQQLRVELDKVSQEKDTLQRHYMMYFEMSTNVSMEMHKQMEINKRLSAILNSVIPLLPTDHQSSALTASERAKQISASEIQQIMNSTLHQQQMGMMGNMGMLGNPAAIAAMAASGPGGMNQAAMAAYAAAAAANMNPALNINLLKQSMSPAITTPNNLSSLGNNETRSQSRTKSKSPSMEPSSSKKQRLEDSEGDLEIDVSNDDNSNPQSGLNSSNGIKQEGRESVHSNLSSDSKNALKQFNANNTATTDMDAMASQLLSNPNLASFAAGRSNLNILDPTLQAHMMALTGRGPNVKPSYSFKTDSNGSYQPVNFPPDAFTGPGIPSTFTVAHTLNHGEVVCAVTIDNQNKNVYTGGKGCVKIWDITTKTDGVKTPLHTLDCLKDNYIRSCKLFSDGSTLIVGGEASKITIWDLEAQKIKCELDSNSQACYALAISKDNKYCYSCNADGKIHVWNIDSQELIATLPGHQEGASCVDLSFDGYTLWTGGLDSTVKSWDLRENSQLELFEFGHQIFSLGCSPTDDWVAVGMENSTIEVLNHVNRSKYTLHMHDSCVLSLKFASTGKYFISTGKDNVLNCWRAPYGANIFQLKENSSVLSCDISADDNNKKCRFLNFKIYFLLHIIYIILFKTVIHLYLKCIRGETI</sequence>
<dbReference type="InterPro" id="IPR001680">
    <property type="entry name" value="WD40_rpt"/>
</dbReference>
<dbReference type="InterPro" id="IPR036322">
    <property type="entry name" value="WD40_repeat_dom_sf"/>
</dbReference>
<dbReference type="GO" id="GO:0003714">
    <property type="term" value="F:transcription corepressor activity"/>
    <property type="evidence" value="ECO:0007669"/>
    <property type="project" value="TreeGrafter"/>
</dbReference>
<evidence type="ECO:0000313" key="11">
    <source>
        <dbReference type="Proteomes" id="UP000046392"/>
    </source>
</evidence>
<keyword evidence="9" id="KW-0472">Membrane</keyword>
<keyword evidence="5" id="KW-0539">Nucleus</keyword>
<evidence type="ECO:0000256" key="2">
    <source>
        <dbReference type="ARBA" id="ARBA00005969"/>
    </source>
</evidence>
<keyword evidence="4" id="KW-0677">Repeat</keyword>
<evidence type="ECO:0000256" key="9">
    <source>
        <dbReference type="SAM" id="Phobius"/>
    </source>
</evidence>
<evidence type="ECO:0000256" key="1">
    <source>
        <dbReference type="ARBA" id="ARBA00004123"/>
    </source>
</evidence>
<feature type="compositionally biased region" description="Polar residues" evidence="8">
    <location>
        <begin position="200"/>
        <end position="218"/>
    </location>
</feature>
<feature type="compositionally biased region" description="Polar residues" evidence="8">
    <location>
        <begin position="9"/>
        <end position="20"/>
    </location>
</feature>
<evidence type="ECO:0000313" key="12">
    <source>
        <dbReference type="WBParaSite" id="SPAL_0000300400.1"/>
    </source>
</evidence>
<feature type="compositionally biased region" description="Polar residues" evidence="8">
    <location>
        <begin position="250"/>
        <end position="265"/>
    </location>
</feature>
<feature type="transmembrane region" description="Helical" evidence="9">
    <location>
        <begin position="662"/>
        <end position="682"/>
    </location>
</feature>
<dbReference type="GO" id="GO:0090090">
    <property type="term" value="P:negative regulation of canonical Wnt signaling pathway"/>
    <property type="evidence" value="ECO:0007669"/>
    <property type="project" value="TreeGrafter"/>
</dbReference>
<dbReference type="WBParaSite" id="SPAL_0000300400.1">
    <property type="protein sequence ID" value="SPAL_0000300400.1"/>
    <property type="gene ID" value="SPAL_0000300400"/>
</dbReference>
<evidence type="ECO:0000256" key="6">
    <source>
        <dbReference type="PROSITE-ProRule" id="PRU00221"/>
    </source>
</evidence>
<dbReference type="PRINTS" id="PR01850">
    <property type="entry name" value="GROUCHOFAMLY"/>
</dbReference>
<dbReference type="STRING" id="174720.A0A0N5BAD4"/>
<feature type="coiled-coil region" evidence="7">
    <location>
        <begin position="34"/>
        <end position="68"/>
    </location>
</feature>
<accession>A0A0N5BAD4</accession>
<evidence type="ECO:0000256" key="5">
    <source>
        <dbReference type="ARBA" id="ARBA00023242"/>
    </source>
</evidence>
<dbReference type="PANTHER" id="PTHR10814:SF21">
    <property type="entry name" value="PROTEIN GROUCHO"/>
    <property type="match status" value="1"/>
</dbReference>
<dbReference type="FunFam" id="2.130.10.10:FF:001072">
    <property type="entry name" value="Transcription factor unc-37"/>
    <property type="match status" value="1"/>
</dbReference>
<dbReference type="InterPro" id="IPR015943">
    <property type="entry name" value="WD40/YVTN_repeat-like_dom_sf"/>
</dbReference>
<evidence type="ECO:0000256" key="8">
    <source>
        <dbReference type="SAM" id="MobiDB-lite"/>
    </source>
</evidence>
<evidence type="ECO:0000256" key="7">
    <source>
        <dbReference type="SAM" id="Coils"/>
    </source>
</evidence>
<comment type="similarity">
    <text evidence="2">Belongs to the WD repeat Groucho/TLE family.</text>
</comment>
<dbReference type="PROSITE" id="PS00678">
    <property type="entry name" value="WD_REPEATS_1"/>
    <property type="match status" value="2"/>
</dbReference>
<dbReference type="PROSITE" id="PS50294">
    <property type="entry name" value="WD_REPEATS_REGION"/>
    <property type="match status" value="1"/>
</dbReference>
<feature type="region of interest" description="Disordered" evidence="8">
    <location>
        <begin position="1"/>
        <end position="24"/>
    </location>
</feature>
<organism evidence="11 12">
    <name type="scientific">Strongyloides papillosus</name>
    <name type="common">Intestinal threadworm</name>
    <dbReference type="NCBI Taxonomy" id="174720"/>
    <lineage>
        <taxon>Eukaryota</taxon>
        <taxon>Metazoa</taxon>
        <taxon>Ecdysozoa</taxon>
        <taxon>Nematoda</taxon>
        <taxon>Chromadorea</taxon>
        <taxon>Rhabditida</taxon>
        <taxon>Tylenchina</taxon>
        <taxon>Panagrolaimomorpha</taxon>
        <taxon>Strongyloidoidea</taxon>
        <taxon>Strongyloididae</taxon>
        <taxon>Strongyloides</taxon>
    </lineage>
</organism>